<keyword evidence="2" id="KW-1185">Reference proteome</keyword>
<proteinExistence type="predicted"/>
<reference evidence="1" key="2">
    <citation type="submission" date="2025-09" db="UniProtKB">
        <authorList>
            <consortium name="Ensembl"/>
        </authorList>
    </citation>
    <scope>IDENTIFICATION</scope>
</reference>
<dbReference type="AlphaFoldDB" id="A0A8D0F6J3"/>
<dbReference type="Ensembl" id="ENSSOCT00000010795.1">
    <property type="protein sequence ID" value="ENSSOCP00000010510.1"/>
    <property type="gene ID" value="ENSSOCG00000008019.1"/>
</dbReference>
<sequence>MSLADTYLDLARMLLAHADDVVVDLQRDGFGEGHSFAAPVVVLHLDGEGDQFGVLGAEGRELVDAGPLEVVSQPVEGGVVRITGPDAGEVLLRLAVGDAVDRDAFLMGFAPSLLANHLAPCLASAPALAAPVLPKLLPNLVGATVVDTTAGLHWDTGGVVEDEALVALAARRAGLAAGGGGSGLSAGGGARCPTSLEVAVFGAFLSCGNDI</sequence>
<accession>A0A8D0F6J3</accession>
<evidence type="ECO:0000313" key="2">
    <source>
        <dbReference type="Proteomes" id="UP000694551"/>
    </source>
</evidence>
<organism evidence="1 2">
    <name type="scientific">Strix occidentalis caurina</name>
    <name type="common">northern spotted owl</name>
    <dbReference type="NCBI Taxonomy" id="311401"/>
    <lineage>
        <taxon>Eukaryota</taxon>
        <taxon>Metazoa</taxon>
        <taxon>Chordata</taxon>
        <taxon>Craniata</taxon>
        <taxon>Vertebrata</taxon>
        <taxon>Euteleostomi</taxon>
        <taxon>Archelosauria</taxon>
        <taxon>Archosauria</taxon>
        <taxon>Dinosauria</taxon>
        <taxon>Saurischia</taxon>
        <taxon>Theropoda</taxon>
        <taxon>Coelurosauria</taxon>
        <taxon>Aves</taxon>
        <taxon>Neognathae</taxon>
        <taxon>Neoaves</taxon>
        <taxon>Telluraves</taxon>
        <taxon>Strigiformes</taxon>
        <taxon>Strigidae</taxon>
        <taxon>Strix</taxon>
    </lineage>
</organism>
<dbReference type="Proteomes" id="UP000694551">
    <property type="component" value="Unplaced"/>
</dbReference>
<evidence type="ECO:0000313" key="1">
    <source>
        <dbReference type="Ensembl" id="ENSSOCP00000010510.1"/>
    </source>
</evidence>
<protein>
    <submittedName>
        <fullName evidence="1">Uncharacterized protein</fullName>
    </submittedName>
</protein>
<name>A0A8D0F6J3_STROC</name>
<reference evidence="1" key="1">
    <citation type="submission" date="2025-08" db="UniProtKB">
        <authorList>
            <consortium name="Ensembl"/>
        </authorList>
    </citation>
    <scope>IDENTIFICATION</scope>
</reference>